<evidence type="ECO:0000313" key="2">
    <source>
        <dbReference type="Proteomes" id="UP001143856"/>
    </source>
</evidence>
<dbReference type="Proteomes" id="UP001143856">
    <property type="component" value="Unassembled WGS sequence"/>
</dbReference>
<dbReference type="EMBL" id="JAPDGR010000758">
    <property type="protein sequence ID" value="KAJ2987646.1"/>
    <property type="molecule type" value="Genomic_DNA"/>
</dbReference>
<proteinExistence type="predicted"/>
<evidence type="ECO:0000313" key="1">
    <source>
        <dbReference type="EMBL" id="KAJ2987646.1"/>
    </source>
</evidence>
<gene>
    <name evidence="1" type="ORF">NUW58_g4389</name>
</gene>
<sequence>MADPLSIAASIAGVITLADIVFLRVMKYARAVGEANKQVEDLAREINVLGGALASVSRLARGLSETDQLGFNRNIGNLRMYHIQACDGILTQLNKKLKKAEERGLGKRFIWPFSSDHMKDMLADLSQHKQSINLALSSNSTEMLLRHLSQAEEIQATTSNILKETRETRKIVYRIHRDEERDKVLGFFFETWLSLAGSRLWFSGIPGAGKTVLAGTIIEAALSAGTHEIPTAFFFCDYKDDRTHSAVNILSAILYQLAIQKEEAYVVLEKFYHELHPPRSLTRSPDLRDVKRKLREIMNLFHRVYLVVDGLDECGDQTDEVVRTLSEVANDSDNLSVALLSRDEIEIREYLEDDFVGVEIAAHTEDVTEFVTAEIEERIRNRRLRIEDFSLKGEILQGLVDGAKGMFRWVACQLDHLGECLSDSECREALNKLPPTLNETYTRILQKVPRGKIPAAEMILHFVAYAQPKLTIRQLREALSAPRNANEIMLDSHNIVREGSIAKLCSSLVRRSNDGERFELAHASVKDFFESDQSIAPESFKLSKSRCDKLLALQCLGFLQAKNFHHSPSAEIGELSYMEERDEEWKFYNYAALYWPTYARYTLDDKRVFEAVVSLFSPKKTAVFTSWVVSWACQLYGGSVNRNIISEKEQGLLRTIAQVVDEDFTPLHAAAALSLPAICQDLLKHGIDANTSSRVGTPLQCAIEGLCFVTIFEAEPQRLALHFRLFLDPEDTVETVYGLFQGGANISIERTGAPFGLSLIGQSFCLRRFPFGPNLKIAQSFLSYGVELTEADLRAFEDLMGEVHHCHHAEIERPLELFIKFLSSMVNQSALLFKLCSAAWSLSIDRGLDFTVKGLVMDTRISLSADELNRGIFAAVEGCNLEAVEKLLQDPRLQISELTNNAGKTLLHVVLGQSFKATHRVAICKALLNAGCNVSKTDAKGAQPIHEWDWEHQDESEYAVIVECFANLGIVCSSQDQNGRNSLHLHANSLSKLKAFINFCSKDDVATALATIDGDGYTPISRAISQGYESSALFLLGQSGLHPATLQSPIPVLLLAVKRNAVGVFDRLFEVESLRCQIETDYATILHHIMPNPTVEFVNRLKSLHPDACKTQLAGILPLSAYMRKCICKGSIPKFDVVDAICPRDILGSEINLGSQVWEDFAIAISEAGKKRYSFLSVPCEKISELLLKIGVVRCFERVAQRSAILALLEPFHHVNHLGNLYPISSETICAVLCETEFWTELRESSVLTMLLKAGIRSSNLKVVKVMLENGADIHRRTNGFSALDVACQIHVNTHLKKEVFSLLLQFADASRLDETSIISGGLGLLHYLTGPKDEWAISELVKLGATPDNCAAQNPYTPALVQHLIEGSLESSMSLLRNGADPTKSNSLGFDAILGASFGGVTPFLAELYNTRESKWKLDWQKTCVIWYNNVSVFRASGLHVAAAGGSVDCLKFYLDHGRLADLEVRSDGLHTPLHLAAMYGRVDAIKYLLLQGANVNARSSDGSTPLHLAVKSRQLEAARALADHGCQFLLDSYNMTPILYAYNLNDHAIIRYLSAQNSFSAVSSTQQTSIPISEQGRIRDRAHTFWGAIRINDLRLCSELRVQGCSLEIGVPPCWSCSPLIVSISERKLGIIEWLLENDALTTVYACNQHKLVSAVALLVGERSLNNVLPSFLEKYLQDGGSFLSESPRLISIAIDRGNDDCLELLFAHLEKNKRYYSEMVGENPESAFAIAMGDHSVEAESCPSLCLAIQKTKIATIATLIKHGANVNAICCIHETPLHLSVMSSESPQIVQLLLQHGAAVDSRTCLGETPLMYTSSNRHFNLVNVLLEAGSNTSILSYDLMTALHSATRLNTVDTVLTSLPENAMSFAAFLCQGLDAHQQNSSGNSAFHSALGESRLIPIILNSDLRLEDSSEFPWATISSLGLGWLMTPFRILRRKFGREQLKRFMNLEPTGSWSPLCITASLSLTTAMRNLIDIGAQIDFEGCTSGSALMVACEAGQLDAVRLLVRQKAKLTYRGPAGFRSAFEIAKKCKSILQWLLVDRFLEQRKLCPTINENSGPTGDGFKLWSGVSRAELVIIGKLEKQATESAKDYWIRLRRAKVGLRGKVLPLSPRCRTSRPSRLIPTERVRIHPGGYNTPQRDLGEAGSGNGATSLGP</sequence>
<accession>A0ACC1P7R0</accession>
<keyword evidence="2" id="KW-1185">Reference proteome</keyword>
<name>A0ACC1P7R0_9PEZI</name>
<reference evidence="1" key="1">
    <citation type="submission" date="2022-10" db="EMBL/GenBank/DDBJ databases">
        <title>Genome Sequence of Xylaria curta.</title>
        <authorList>
            <person name="Buettner E."/>
        </authorList>
    </citation>
    <scope>NUCLEOTIDE SEQUENCE</scope>
    <source>
        <strain evidence="1">Babe10</strain>
    </source>
</reference>
<organism evidence="1 2">
    <name type="scientific">Xylaria curta</name>
    <dbReference type="NCBI Taxonomy" id="42375"/>
    <lineage>
        <taxon>Eukaryota</taxon>
        <taxon>Fungi</taxon>
        <taxon>Dikarya</taxon>
        <taxon>Ascomycota</taxon>
        <taxon>Pezizomycotina</taxon>
        <taxon>Sordariomycetes</taxon>
        <taxon>Xylariomycetidae</taxon>
        <taxon>Xylariales</taxon>
        <taxon>Xylariaceae</taxon>
        <taxon>Xylaria</taxon>
    </lineage>
</organism>
<protein>
    <submittedName>
        <fullName evidence="1">Uncharacterized protein</fullName>
    </submittedName>
</protein>
<comment type="caution">
    <text evidence="1">The sequence shown here is derived from an EMBL/GenBank/DDBJ whole genome shotgun (WGS) entry which is preliminary data.</text>
</comment>